<comment type="caution">
    <text evidence="3">The sequence shown here is derived from an EMBL/GenBank/DDBJ whole genome shotgun (WGS) entry which is preliminary data.</text>
</comment>
<dbReference type="PANTHER" id="PTHR43794:SF5">
    <property type="entry name" value="CHLOROHYDROLASE FAMILY PROTEIN"/>
    <property type="match status" value="1"/>
</dbReference>
<dbReference type="Gene3D" id="2.30.40.10">
    <property type="entry name" value="Urease, subunit C, domain 1"/>
    <property type="match status" value="1"/>
</dbReference>
<dbReference type="InterPro" id="IPR011059">
    <property type="entry name" value="Metal-dep_hydrolase_composite"/>
</dbReference>
<keyword evidence="4" id="KW-1185">Reference proteome</keyword>
<dbReference type="InterPro" id="IPR032466">
    <property type="entry name" value="Metal_Hydrolase"/>
</dbReference>
<feature type="chain" id="PRO_5037034712" evidence="1">
    <location>
        <begin position="30"/>
        <end position="468"/>
    </location>
</feature>
<evidence type="ECO:0000313" key="3">
    <source>
        <dbReference type="EMBL" id="GHA31083.1"/>
    </source>
</evidence>
<feature type="domain" description="Amidohydrolase-related" evidence="2">
    <location>
        <begin position="95"/>
        <end position="437"/>
    </location>
</feature>
<keyword evidence="1" id="KW-0732">Signal</keyword>
<organism evidence="3 4">
    <name type="scientific">Salinimicrobium marinum</name>
    <dbReference type="NCBI Taxonomy" id="680283"/>
    <lineage>
        <taxon>Bacteria</taxon>
        <taxon>Pseudomonadati</taxon>
        <taxon>Bacteroidota</taxon>
        <taxon>Flavobacteriia</taxon>
        <taxon>Flavobacteriales</taxon>
        <taxon>Flavobacteriaceae</taxon>
        <taxon>Salinimicrobium</taxon>
    </lineage>
</organism>
<dbReference type="Gene3D" id="3.20.20.140">
    <property type="entry name" value="Metal-dependent hydrolases"/>
    <property type="match status" value="1"/>
</dbReference>
<proteinExistence type="predicted"/>
<gene>
    <name evidence="3" type="ORF">GCM10007103_10780</name>
</gene>
<dbReference type="Proteomes" id="UP000610456">
    <property type="component" value="Unassembled WGS sequence"/>
</dbReference>
<evidence type="ECO:0000259" key="2">
    <source>
        <dbReference type="Pfam" id="PF01979"/>
    </source>
</evidence>
<dbReference type="InterPro" id="IPR006311">
    <property type="entry name" value="TAT_signal"/>
</dbReference>
<evidence type="ECO:0000313" key="4">
    <source>
        <dbReference type="Proteomes" id="UP000610456"/>
    </source>
</evidence>
<dbReference type="PANTHER" id="PTHR43794">
    <property type="entry name" value="AMINOHYDROLASE SSNA-RELATED"/>
    <property type="match status" value="1"/>
</dbReference>
<dbReference type="SUPFAM" id="SSF51338">
    <property type="entry name" value="Composite domain of metallo-dependent hydrolases"/>
    <property type="match status" value="1"/>
</dbReference>
<dbReference type="InterPro" id="IPR006680">
    <property type="entry name" value="Amidohydro-rel"/>
</dbReference>
<reference evidence="3" key="1">
    <citation type="journal article" date="2014" name="Int. J. Syst. Evol. Microbiol.">
        <title>Complete genome sequence of Corynebacterium casei LMG S-19264T (=DSM 44701T), isolated from a smear-ripened cheese.</title>
        <authorList>
            <consortium name="US DOE Joint Genome Institute (JGI-PGF)"/>
            <person name="Walter F."/>
            <person name="Albersmeier A."/>
            <person name="Kalinowski J."/>
            <person name="Ruckert C."/>
        </authorList>
    </citation>
    <scope>NUCLEOTIDE SEQUENCE</scope>
    <source>
        <strain evidence="3">KCTC 12719</strain>
    </source>
</reference>
<dbReference type="SUPFAM" id="SSF51556">
    <property type="entry name" value="Metallo-dependent hydrolases"/>
    <property type="match status" value="1"/>
</dbReference>
<dbReference type="Pfam" id="PF01979">
    <property type="entry name" value="Amidohydro_1"/>
    <property type="match status" value="1"/>
</dbReference>
<dbReference type="InterPro" id="IPR050287">
    <property type="entry name" value="MTA/SAH_deaminase"/>
</dbReference>
<dbReference type="AlphaFoldDB" id="A0A918SAF9"/>
<dbReference type="PROSITE" id="PS51318">
    <property type="entry name" value="TAT"/>
    <property type="match status" value="1"/>
</dbReference>
<reference evidence="3" key="2">
    <citation type="submission" date="2020-09" db="EMBL/GenBank/DDBJ databases">
        <authorList>
            <person name="Sun Q."/>
            <person name="Kim S."/>
        </authorList>
    </citation>
    <scope>NUCLEOTIDE SEQUENCE</scope>
    <source>
        <strain evidence="3">KCTC 12719</strain>
    </source>
</reference>
<sequence>MDLKRRNFIKKSGIFTAAGFLPGSFSALAAALDTSSEVQNNNAFIIRDANIITVDDVLGNFENASVLVKNGKIAEIGENISVPEGIEVINGKGFIVMPGLIDCHWHMWTSLLRSMAGDSEQQGYFPMTTRYSRLYSEKDMKIATKYAAAEALQSGITTVCDYNHNARSPAMVLAGCEALAEAGIRAQVLYGNYRDQEPSEPTHFDGIRQVMTKLQEDKKYHLLFLGLGSRGVGYNKLKSDWEKARELNLRISIHASSNEDQKGQIQKLESLGLLKSDVHIIHGNAITPQEIKAVKRSGASITMTPYSEMRIGYGLPKVNELHEAGVNTSLGVDTTGLSGNADMFAIMKLILNLSNAKAKNEFYLHPKEVLKMATINGARTLGIEDITGSLTPGKRADLIMLNRNDLNFSSGKRLEHLIVEAAQPKNVHFVCIDGKIIKRDGQLTRLDTDEIVNDAEDAFESMHRKINQ</sequence>
<accession>A0A918SAF9</accession>
<dbReference type="RefSeq" id="WP_189603681.1">
    <property type="nucleotide sequence ID" value="NZ_BMXB01000002.1"/>
</dbReference>
<feature type="signal peptide" evidence="1">
    <location>
        <begin position="1"/>
        <end position="29"/>
    </location>
</feature>
<evidence type="ECO:0000256" key="1">
    <source>
        <dbReference type="SAM" id="SignalP"/>
    </source>
</evidence>
<dbReference type="EMBL" id="BMXB01000002">
    <property type="protein sequence ID" value="GHA31083.1"/>
    <property type="molecule type" value="Genomic_DNA"/>
</dbReference>
<name>A0A918SAF9_9FLAO</name>
<protein>
    <submittedName>
        <fullName evidence="3">Cytosine deaminase</fullName>
    </submittedName>
</protein>
<dbReference type="GO" id="GO:0016810">
    <property type="term" value="F:hydrolase activity, acting on carbon-nitrogen (but not peptide) bonds"/>
    <property type="evidence" value="ECO:0007669"/>
    <property type="project" value="InterPro"/>
</dbReference>